<reference evidence="4" key="2">
    <citation type="submission" date="2020-09" db="EMBL/GenBank/DDBJ databases">
        <authorList>
            <person name="Sun Q."/>
            <person name="Ohkuma M."/>
        </authorList>
    </citation>
    <scope>NUCLEOTIDE SEQUENCE</scope>
    <source>
        <strain evidence="4">JCM 4477</strain>
    </source>
</reference>
<dbReference type="InterPro" id="IPR052016">
    <property type="entry name" value="Bact_Sigma-Reg"/>
</dbReference>
<comment type="caution">
    <text evidence="4">The sequence shown here is derived from an EMBL/GenBank/DDBJ whole genome shotgun (WGS) entry which is preliminary data.</text>
</comment>
<dbReference type="EMBL" id="BNBI01000004">
    <property type="protein sequence ID" value="GHE96907.1"/>
    <property type="molecule type" value="Genomic_DNA"/>
</dbReference>
<dbReference type="PANTHER" id="PTHR43156:SF2">
    <property type="entry name" value="STAGE II SPORULATION PROTEIN E"/>
    <property type="match status" value="1"/>
</dbReference>
<evidence type="ECO:0000256" key="1">
    <source>
        <dbReference type="ARBA" id="ARBA00022801"/>
    </source>
</evidence>
<evidence type="ECO:0000313" key="5">
    <source>
        <dbReference type="Proteomes" id="UP000630718"/>
    </source>
</evidence>
<keyword evidence="5" id="KW-1185">Reference proteome</keyword>
<dbReference type="Pfam" id="PF07228">
    <property type="entry name" value="SpoIIE"/>
    <property type="match status" value="1"/>
</dbReference>
<evidence type="ECO:0000313" key="4">
    <source>
        <dbReference type="EMBL" id="GHE96907.1"/>
    </source>
</evidence>
<organism evidence="4 5">
    <name type="scientific">Streptomyces fumanus</name>
    <dbReference type="NCBI Taxonomy" id="67302"/>
    <lineage>
        <taxon>Bacteria</taxon>
        <taxon>Bacillati</taxon>
        <taxon>Actinomycetota</taxon>
        <taxon>Actinomycetes</taxon>
        <taxon>Kitasatosporales</taxon>
        <taxon>Streptomycetaceae</taxon>
        <taxon>Streptomyces</taxon>
    </lineage>
</organism>
<name>A0A919AB88_9ACTN</name>
<dbReference type="Proteomes" id="UP000630718">
    <property type="component" value="Unassembled WGS sequence"/>
</dbReference>
<dbReference type="SUPFAM" id="SSF81606">
    <property type="entry name" value="PP2C-like"/>
    <property type="match status" value="1"/>
</dbReference>
<gene>
    <name evidence="4" type="ORF">GCM10018772_21330</name>
</gene>
<dbReference type="AlphaFoldDB" id="A0A919AB88"/>
<dbReference type="InterPro" id="IPR001932">
    <property type="entry name" value="PPM-type_phosphatase-like_dom"/>
</dbReference>
<dbReference type="InterPro" id="IPR036457">
    <property type="entry name" value="PPM-type-like_dom_sf"/>
</dbReference>
<reference evidence="4" key="1">
    <citation type="journal article" date="2014" name="Int. J. Syst. Evol. Microbiol.">
        <title>Complete genome sequence of Corynebacterium casei LMG S-19264T (=DSM 44701T), isolated from a smear-ripened cheese.</title>
        <authorList>
            <consortium name="US DOE Joint Genome Institute (JGI-PGF)"/>
            <person name="Walter F."/>
            <person name="Albersmeier A."/>
            <person name="Kalinowski J."/>
            <person name="Ruckert C."/>
        </authorList>
    </citation>
    <scope>NUCLEOTIDE SEQUENCE</scope>
    <source>
        <strain evidence="4">JCM 4477</strain>
    </source>
</reference>
<sequence>MTTEADGGAGMRDVDRDVGGRRMLAGLLADSHLMPLELLPARTTEHARAAGFSQVLIYLGDLQRRALRLLTGEGLDAGQGPCAHELSMEGTLAGRAYQLGHVVRDGPVEPADGGRTAWQWWVPLLNGAERLGVLGVTTALDDERAAADMSRLASLVALIVHSKRSSSDAFARLTRSKPMNIAAEMQWHLMQPHAYADGRVVISASMEPAYQTSGDAFDYSTSGDVVHLAIFDAMGHDMAAGLSANLAMATCRNSRRQGAGLVEITERIEEALIDQYRYQRYVTGVQADLDTSTGVLSWVNRGHHPPILIRGNRGHTVLSCRPAHPMGTGLGLKVTVCQEQLEPGDRIVLYTDGITEARTAGGTEFGLERFTDFILRHHADGLPVPETLRRLTRAVLDHHDGHLYDDATILVCEWLGPTPESTARAAELAGVRTPRPAGRTSPVPHEP</sequence>
<dbReference type="Gene3D" id="3.60.40.10">
    <property type="entry name" value="PPM-type phosphatase domain"/>
    <property type="match status" value="1"/>
</dbReference>
<evidence type="ECO:0000259" key="3">
    <source>
        <dbReference type="SMART" id="SM00331"/>
    </source>
</evidence>
<protein>
    <recommendedName>
        <fullName evidence="3">PPM-type phosphatase domain-containing protein</fullName>
    </recommendedName>
</protein>
<accession>A0A919AB88</accession>
<proteinExistence type="predicted"/>
<dbReference type="GO" id="GO:0016791">
    <property type="term" value="F:phosphatase activity"/>
    <property type="evidence" value="ECO:0007669"/>
    <property type="project" value="TreeGrafter"/>
</dbReference>
<feature type="domain" description="PPM-type phosphatase" evidence="3">
    <location>
        <begin position="197"/>
        <end position="414"/>
    </location>
</feature>
<evidence type="ECO:0000256" key="2">
    <source>
        <dbReference type="SAM" id="MobiDB-lite"/>
    </source>
</evidence>
<dbReference type="PANTHER" id="PTHR43156">
    <property type="entry name" value="STAGE II SPORULATION PROTEIN E-RELATED"/>
    <property type="match status" value="1"/>
</dbReference>
<dbReference type="SMART" id="SM00331">
    <property type="entry name" value="PP2C_SIG"/>
    <property type="match status" value="1"/>
</dbReference>
<feature type="region of interest" description="Disordered" evidence="2">
    <location>
        <begin position="426"/>
        <end position="447"/>
    </location>
</feature>
<keyword evidence="1" id="KW-0378">Hydrolase</keyword>